<dbReference type="InterPro" id="IPR032466">
    <property type="entry name" value="Metal_Hydrolase"/>
</dbReference>
<comment type="caution">
    <text evidence="2">The sequence shown here is derived from an EMBL/GenBank/DDBJ whole genome shotgun (WGS) entry which is preliminary data.</text>
</comment>
<organism evidence="2 3">
    <name type="scientific">Streptomyces coffeae</name>
    <dbReference type="NCBI Taxonomy" id="621382"/>
    <lineage>
        <taxon>Bacteria</taxon>
        <taxon>Bacillati</taxon>
        <taxon>Actinomycetota</taxon>
        <taxon>Actinomycetes</taxon>
        <taxon>Kitasatosporales</taxon>
        <taxon>Streptomycetaceae</taxon>
        <taxon>Streptomyces</taxon>
    </lineage>
</organism>
<feature type="domain" description="Amidohydrolase 3" evidence="1">
    <location>
        <begin position="51"/>
        <end position="530"/>
    </location>
</feature>
<dbReference type="InterPro" id="IPR013108">
    <property type="entry name" value="Amidohydro_3"/>
</dbReference>
<dbReference type="RefSeq" id="WP_201875264.1">
    <property type="nucleotide sequence ID" value="NZ_JAERRF010000007.1"/>
</dbReference>
<keyword evidence="3" id="KW-1185">Reference proteome</keyword>
<protein>
    <submittedName>
        <fullName evidence="2">Amidohydrolase</fullName>
    </submittedName>
</protein>
<dbReference type="Gene3D" id="2.30.40.10">
    <property type="entry name" value="Urease, subunit C, domain 1"/>
    <property type="match status" value="1"/>
</dbReference>
<dbReference type="PANTHER" id="PTHR22642">
    <property type="entry name" value="IMIDAZOLONEPROPIONASE"/>
    <property type="match status" value="1"/>
</dbReference>
<dbReference type="SUPFAM" id="SSF51556">
    <property type="entry name" value="Metallo-dependent hydrolases"/>
    <property type="match status" value="1"/>
</dbReference>
<name>A0ABS1NCS0_9ACTN</name>
<dbReference type="EMBL" id="JAERRF010000007">
    <property type="protein sequence ID" value="MBL1097848.1"/>
    <property type="molecule type" value="Genomic_DNA"/>
</dbReference>
<evidence type="ECO:0000259" key="1">
    <source>
        <dbReference type="Pfam" id="PF07969"/>
    </source>
</evidence>
<evidence type="ECO:0000313" key="2">
    <source>
        <dbReference type="EMBL" id="MBL1097848.1"/>
    </source>
</evidence>
<accession>A0ABS1NCS0</accession>
<evidence type="ECO:0000313" key="3">
    <source>
        <dbReference type="Proteomes" id="UP000634229"/>
    </source>
</evidence>
<dbReference type="Gene3D" id="3.10.310.70">
    <property type="match status" value="1"/>
</dbReference>
<dbReference type="Proteomes" id="UP000634229">
    <property type="component" value="Unassembled WGS sequence"/>
</dbReference>
<dbReference type="Pfam" id="PF07969">
    <property type="entry name" value="Amidohydro_3"/>
    <property type="match status" value="1"/>
</dbReference>
<dbReference type="InterPro" id="IPR011059">
    <property type="entry name" value="Metal-dep_hydrolase_composite"/>
</dbReference>
<dbReference type="CDD" id="cd01300">
    <property type="entry name" value="YtcJ_like"/>
    <property type="match status" value="1"/>
</dbReference>
<dbReference type="SUPFAM" id="SSF51338">
    <property type="entry name" value="Composite domain of metallo-dependent hydrolases"/>
    <property type="match status" value="1"/>
</dbReference>
<dbReference type="PANTHER" id="PTHR22642:SF2">
    <property type="entry name" value="PROTEIN LONG AFTER FAR-RED 3"/>
    <property type="match status" value="1"/>
</dbReference>
<dbReference type="Gene3D" id="3.20.20.140">
    <property type="entry name" value="Metal-dependent hydrolases"/>
    <property type="match status" value="1"/>
</dbReference>
<proteinExistence type="predicted"/>
<sequence>MPQADTIVLAHRVHTLDPDKPGATAVAVADGLITAVGDHHDIRDWRGTHTEIIDLENCYLTPGLIDGHTHPVMGLDLATGIDLSTVATLDQLRDLLAKAAQSTPRGGWVTGFGLEHSAFDGTPITATAIDNALGDVPALLGLYDGHSALASTTALHLAGVTGPRDFPQRSTIVCDPDGRPTGHLLEAAAMELVHRIVPRPDKAQRRAQLRALLHDMASVGLTGGHVMDCEGDTLDLLASLEEEDGLPLRLRLAPWCSPGATDDELDSLIHDHGRHGRNWQLGAVKFYIDGTVEGGTAWLEHADCHGQGTESFWRDPSAYTRAVHRLAAAGVQTATHATGDAGVRHVLDTLEGVDTRSVMHRIEHIESLPLEHTGRFAKLGVAASMQPTHAAYTRADHTDEWSRRLGNQRANRAWCTGDIHATGATLVLGSDWPIAHYDPREVLATARLRRLPSRPDAAPVAPGQALAALAALHGMTTNPAKVAGEQASTGRIAPGYRADLTVFGADPVHAPADELADAPIALTMLGGNVTHRA</sequence>
<gene>
    <name evidence="2" type="ORF">JK363_14435</name>
</gene>
<reference evidence="2 3" key="1">
    <citation type="submission" date="2021-01" db="EMBL/GenBank/DDBJ databases">
        <title>WGS of actinomycetes isolated from Thailand.</title>
        <authorList>
            <person name="Thawai C."/>
        </authorList>
    </citation>
    <scope>NUCLEOTIDE SEQUENCE [LARGE SCALE GENOMIC DNA]</scope>
    <source>
        <strain evidence="2 3">CA1R205</strain>
    </source>
</reference>
<dbReference type="InterPro" id="IPR033932">
    <property type="entry name" value="YtcJ-like"/>
</dbReference>